<gene>
    <name evidence="2" type="ORF">M2283_008359</name>
</gene>
<organism evidence="2 3">
    <name type="scientific">Streptomyces pseudovenezuelae</name>
    <dbReference type="NCBI Taxonomy" id="67350"/>
    <lineage>
        <taxon>Bacteria</taxon>
        <taxon>Bacillati</taxon>
        <taxon>Actinomycetota</taxon>
        <taxon>Actinomycetes</taxon>
        <taxon>Kitasatosporales</taxon>
        <taxon>Streptomycetaceae</taxon>
        <taxon>Streptomyces</taxon>
        <taxon>Streptomyces aurantiacus group</taxon>
    </lineage>
</organism>
<dbReference type="RefSeq" id="WP_432423202.1">
    <property type="nucleotide sequence ID" value="NZ_JARXVH010000020.1"/>
</dbReference>
<name>A0ABT6LXI7_9ACTN</name>
<comment type="caution">
    <text evidence="2">The sequence shown here is derived from an EMBL/GenBank/DDBJ whole genome shotgun (WGS) entry which is preliminary data.</text>
</comment>
<feature type="compositionally biased region" description="Pro residues" evidence="1">
    <location>
        <begin position="94"/>
        <end position="113"/>
    </location>
</feature>
<accession>A0ABT6LXI7</accession>
<dbReference type="EMBL" id="JARXVH010000020">
    <property type="protein sequence ID" value="MDH6221017.1"/>
    <property type="molecule type" value="Genomic_DNA"/>
</dbReference>
<protein>
    <recommendedName>
        <fullName evidence="4">Roadblock/LAMTOR2 domain-containing protein</fullName>
    </recommendedName>
</protein>
<proteinExistence type="predicted"/>
<sequence length="113" mass="11596">MSDEVMCADQAERGLVCVVQAPAPHLAVELGNLLHRALVVGGAVLCLAAREPGQCLLIGVDKNTTVVFPAPLMSTIGELGSFLARETAAAGSATPPPASRLPSPAPRPARTPY</sequence>
<reference evidence="2 3" key="1">
    <citation type="submission" date="2023-04" db="EMBL/GenBank/DDBJ databases">
        <title>Forest soil microbial communities from Buena Vista Peninsula, Colon Province, Panama.</title>
        <authorList>
            <person name="Bouskill N."/>
        </authorList>
    </citation>
    <scope>NUCLEOTIDE SEQUENCE [LARGE SCALE GENOMIC DNA]</scope>
    <source>
        <strain evidence="2 3">GGS1</strain>
    </source>
</reference>
<evidence type="ECO:0008006" key="4">
    <source>
        <dbReference type="Google" id="ProtNLM"/>
    </source>
</evidence>
<evidence type="ECO:0000313" key="2">
    <source>
        <dbReference type="EMBL" id="MDH6221017.1"/>
    </source>
</evidence>
<evidence type="ECO:0000256" key="1">
    <source>
        <dbReference type="SAM" id="MobiDB-lite"/>
    </source>
</evidence>
<keyword evidence="3" id="KW-1185">Reference proteome</keyword>
<feature type="region of interest" description="Disordered" evidence="1">
    <location>
        <begin position="87"/>
        <end position="113"/>
    </location>
</feature>
<dbReference type="Proteomes" id="UP001160499">
    <property type="component" value="Unassembled WGS sequence"/>
</dbReference>
<evidence type="ECO:0000313" key="3">
    <source>
        <dbReference type="Proteomes" id="UP001160499"/>
    </source>
</evidence>